<dbReference type="AlphaFoldDB" id="A0A8T1S060"/>
<feature type="non-terminal residue" evidence="2">
    <location>
        <position position="160"/>
    </location>
</feature>
<organism evidence="2 3">
    <name type="scientific">Chelydra serpentina</name>
    <name type="common">Snapping turtle</name>
    <name type="synonym">Testudo serpentina</name>
    <dbReference type="NCBI Taxonomy" id="8475"/>
    <lineage>
        <taxon>Eukaryota</taxon>
        <taxon>Metazoa</taxon>
        <taxon>Chordata</taxon>
        <taxon>Craniata</taxon>
        <taxon>Vertebrata</taxon>
        <taxon>Euteleostomi</taxon>
        <taxon>Archelosauria</taxon>
        <taxon>Testudinata</taxon>
        <taxon>Testudines</taxon>
        <taxon>Cryptodira</taxon>
        <taxon>Durocryptodira</taxon>
        <taxon>Americhelydia</taxon>
        <taxon>Chelydroidea</taxon>
        <taxon>Chelydridae</taxon>
        <taxon>Chelydra</taxon>
    </lineage>
</organism>
<dbReference type="EMBL" id="JAHGAV010001411">
    <property type="protein sequence ID" value="KAG6922241.1"/>
    <property type="molecule type" value="Genomic_DNA"/>
</dbReference>
<evidence type="ECO:0000313" key="3">
    <source>
        <dbReference type="Proteomes" id="UP000765507"/>
    </source>
</evidence>
<feature type="transmembrane region" description="Helical" evidence="1">
    <location>
        <begin position="120"/>
        <end position="142"/>
    </location>
</feature>
<comment type="caution">
    <text evidence="2">The sequence shown here is derived from an EMBL/GenBank/DDBJ whole genome shotgun (WGS) entry which is preliminary data.</text>
</comment>
<name>A0A8T1S060_CHESE</name>
<evidence type="ECO:0000256" key="1">
    <source>
        <dbReference type="SAM" id="Phobius"/>
    </source>
</evidence>
<gene>
    <name evidence="2" type="ORF">G0U57_003181</name>
</gene>
<keyword evidence="1" id="KW-1133">Transmembrane helix</keyword>
<sequence>VTKSNMTATFRPAGESNMAATPRLAGATNVAARADAVGVSGGTGPLAGPDMSALPPWQAGIITACIAALLATEVGFLWALLARQLPMVSGPTFPCFPGTSACPPALECAVRGQADKHMAVVMLALTACISILVCLGYGGVWLGRATCCHRDRRRRRPWRG</sequence>
<proteinExistence type="predicted"/>
<dbReference type="Proteomes" id="UP000765507">
    <property type="component" value="Unassembled WGS sequence"/>
</dbReference>
<evidence type="ECO:0000313" key="2">
    <source>
        <dbReference type="EMBL" id="KAG6922241.1"/>
    </source>
</evidence>
<keyword evidence="3" id="KW-1185">Reference proteome</keyword>
<feature type="transmembrane region" description="Helical" evidence="1">
    <location>
        <begin position="59"/>
        <end position="81"/>
    </location>
</feature>
<dbReference type="InterPro" id="IPR038359">
    <property type="entry name" value="Connexin_N_sf"/>
</dbReference>
<reference evidence="2 3" key="1">
    <citation type="journal article" date="2020" name="G3 (Bethesda)">
        <title>Draft Genome of the Common Snapping Turtle, Chelydra serpentina, a Model for Phenotypic Plasticity in Reptiles.</title>
        <authorList>
            <person name="Das D."/>
            <person name="Singh S.K."/>
            <person name="Bierstedt J."/>
            <person name="Erickson A."/>
            <person name="Galli G.L.J."/>
            <person name="Crossley D.A. 2nd"/>
            <person name="Rhen T."/>
        </authorList>
    </citation>
    <scope>NUCLEOTIDE SEQUENCE [LARGE SCALE GENOMIC DNA]</scope>
    <source>
        <strain evidence="2">KW</strain>
    </source>
</reference>
<dbReference type="OrthoDB" id="9045030at2759"/>
<keyword evidence="1" id="KW-0472">Membrane</keyword>
<keyword evidence="1" id="KW-0812">Transmembrane</keyword>
<dbReference type="Gene3D" id="1.20.1440.80">
    <property type="entry name" value="Gap junction channel protein cysteine-rich domain"/>
    <property type="match status" value="1"/>
</dbReference>
<feature type="non-terminal residue" evidence="2">
    <location>
        <position position="1"/>
    </location>
</feature>
<protein>
    <submittedName>
        <fullName evidence="2">Uncharacterized protein</fullName>
    </submittedName>
</protein>
<accession>A0A8T1S060</accession>